<dbReference type="AlphaFoldDB" id="A0A9P4ITJ0"/>
<gene>
    <name evidence="1" type="ORF">NA57DRAFT_70223</name>
</gene>
<comment type="caution">
    <text evidence="1">The sequence shown here is derived from an EMBL/GenBank/DDBJ whole genome shotgun (WGS) entry which is preliminary data.</text>
</comment>
<evidence type="ECO:0000313" key="1">
    <source>
        <dbReference type="EMBL" id="KAF2104011.1"/>
    </source>
</evidence>
<proteinExistence type="predicted"/>
<dbReference type="SUPFAM" id="SSF48452">
    <property type="entry name" value="TPR-like"/>
    <property type="match status" value="1"/>
</dbReference>
<evidence type="ECO:0000313" key="2">
    <source>
        <dbReference type="Proteomes" id="UP000799772"/>
    </source>
</evidence>
<organism evidence="1 2">
    <name type="scientific">Rhizodiscina lignyota</name>
    <dbReference type="NCBI Taxonomy" id="1504668"/>
    <lineage>
        <taxon>Eukaryota</taxon>
        <taxon>Fungi</taxon>
        <taxon>Dikarya</taxon>
        <taxon>Ascomycota</taxon>
        <taxon>Pezizomycotina</taxon>
        <taxon>Dothideomycetes</taxon>
        <taxon>Pleosporomycetidae</taxon>
        <taxon>Aulographales</taxon>
        <taxon>Rhizodiscinaceae</taxon>
        <taxon>Rhizodiscina</taxon>
    </lineage>
</organism>
<keyword evidence="2" id="KW-1185">Reference proteome</keyword>
<reference evidence="1" key="1">
    <citation type="journal article" date="2020" name="Stud. Mycol.">
        <title>101 Dothideomycetes genomes: a test case for predicting lifestyles and emergence of pathogens.</title>
        <authorList>
            <person name="Haridas S."/>
            <person name="Albert R."/>
            <person name="Binder M."/>
            <person name="Bloem J."/>
            <person name="Labutti K."/>
            <person name="Salamov A."/>
            <person name="Andreopoulos B."/>
            <person name="Baker S."/>
            <person name="Barry K."/>
            <person name="Bills G."/>
            <person name="Bluhm B."/>
            <person name="Cannon C."/>
            <person name="Castanera R."/>
            <person name="Culley D."/>
            <person name="Daum C."/>
            <person name="Ezra D."/>
            <person name="Gonzalez J."/>
            <person name="Henrissat B."/>
            <person name="Kuo A."/>
            <person name="Liang C."/>
            <person name="Lipzen A."/>
            <person name="Lutzoni F."/>
            <person name="Magnuson J."/>
            <person name="Mondo S."/>
            <person name="Nolan M."/>
            <person name="Ohm R."/>
            <person name="Pangilinan J."/>
            <person name="Park H.-J."/>
            <person name="Ramirez L."/>
            <person name="Alfaro M."/>
            <person name="Sun H."/>
            <person name="Tritt A."/>
            <person name="Yoshinaga Y."/>
            <person name="Zwiers L.-H."/>
            <person name="Turgeon B."/>
            <person name="Goodwin S."/>
            <person name="Spatafora J."/>
            <person name="Crous P."/>
            <person name="Grigoriev I."/>
        </authorList>
    </citation>
    <scope>NUCLEOTIDE SEQUENCE</scope>
    <source>
        <strain evidence="1">CBS 133067</strain>
    </source>
</reference>
<name>A0A9P4ITJ0_9PEZI</name>
<dbReference type="Proteomes" id="UP000799772">
    <property type="component" value="Unassembled WGS sequence"/>
</dbReference>
<dbReference type="InterPro" id="IPR011990">
    <property type="entry name" value="TPR-like_helical_dom_sf"/>
</dbReference>
<dbReference type="EMBL" id="ML978121">
    <property type="protein sequence ID" value="KAF2104011.1"/>
    <property type="molecule type" value="Genomic_DNA"/>
</dbReference>
<protein>
    <submittedName>
        <fullName evidence="1">Uncharacterized protein</fullName>
    </submittedName>
</protein>
<accession>A0A9P4ITJ0</accession>
<sequence length="448" mass="51074">MTEHPGTTQLSVVPSADEILAESLRQLCIEDVTEAKSVFRFLDLPLELRNEIYEDLLLHYRPGLMHAYHENETFWKTPSELWPDYQKEELRPLLDEIMGVSWSKSYFPSAIFEVNKQIRQESLHIVHSAKLTWIIVHTDMPDYARKLSSAGFPVALASQIHKIRHPIMTVKLAFNRNRPGLAYLQDPFAVHIRDAHNVFRALNLTESKGRCYITARFWEVPESTELSQAQSVIQNMVESLALCRGVRKLIFEGVNELPKRLDVGGDVGQTWGMKIADIRWRARRNRKLREFVCPFQGYRTAGADACKVQDWTAARGIYICAILKARDVMMRYDDPRSVLSMPEDLPILVCLFMSNLGFCSYKLGMYRAALHQLNLVMECTGGPGYWLTEAFYRRALVYNALGKYADALLDLVRALCRLLGDSTILKEISNPKNMLAEVAGAEEEAAAV</sequence>
<dbReference type="Gene3D" id="1.25.40.10">
    <property type="entry name" value="Tetratricopeptide repeat domain"/>
    <property type="match status" value="1"/>
</dbReference>
<dbReference type="OrthoDB" id="5314997at2759"/>